<evidence type="ECO:0000256" key="6">
    <source>
        <dbReference type="SAM" id="SignalP"/>
    </source>
</evidence>
<feature type="signal peptide" evidence="6">
    <location>
        <begin position="1"/>
        <end position="19"/>
    </location>
</feature>
<evidence type="ECO:0000256" key="5">
    <source>
        <dbReference type="ARBA" id="ARBA00023157"/>
    </source>
</evidence>
<dbReference type="Pfam" id="PF08241">
    <property type="entry name" value="Methyltransf_11"/>
    <property type="match status" value="1"/>
</dbReference>
<dbReference type="Gene3D" id="1.10.239.10">
    <property type="entry name" value="Elicitin domain"/>
    <property type="match status" value="1"/>
</dbReference>
<feature type="domain" description="Methyltransferase type 11" evidence="7">
    <location>
        <begin position="171"/>
        <end position="243"/>
    </location>
</feature>
<name>A0A418DLN1_APHAT</name>
<dbReference type="InterPro" id="IPR029063">
    <property type="entry name" value="SAM-dependent_MTases_sf"/>
</dbReference>
<accession>A0A418DLN1</accession>
<dbReference type="SUPFAM" id="SSF53335">
    <property type="entry name" value="S-adenosyl-L-methionine-dependent methyltransferases"/>
    <property type="match status" value="1"/>
</dbReference>
<dbReference type="AlphaFoldDB" id="A0A418DLN1"/>
<evidence type="ECO:0000259" key="7">
    <source>
        <dbReference type="Pfam" id="PF08241"/>
    </source>
</evidence>
<keyword evidence="4" id="KW-0928">Hypersensitive response elicitation</keyword>
<proteinExistence type="inferred from homology"/>
<dbReference type="PANTHER" id="PTHR45445">
    <property type="match status" value="1"/>
</dbReference>
<evidence type="ECO:0000313" key="8">
    <source>
        <dbReference type="EMBL" id="RHY96527.1"/>
    </source>
</evidence>
<dbReference type="InterPro" id="IPR036470">
    <property type="entry name" value="Elicitin_sf"/>
</dbReference>
<comment type="caution">
    <text evidence="8">The sequence shown here is derived from an EMBL/GenBank/DDBJ whole genome shotgun (WGS) entry which is preliminary data.</text>
</comment>
<dbReference type="InterPro" id="IPR013216">
    <property type="entry name" value="Methyltransf_11"/>
</dbReference>
<evidence type="ECO:0000256" key="4">
    <source>
        <dbReference type="ARBA" id="ARBA00022978"/>
    </source>
</evidence>
<dbReference type="EMBL" id="QUTG01002376">
    <property type="protein sequence ID" value="RHY96527.1"/>
    <property type="molecule type" value="Genomic_DNA"/>
</dbReference>
<evidence type="ECO:0000313" key="9">
    <source>
        <dbReference type="Proteomes" id="UP000285712"/>
    </source>
</evidence>
<organism evidence="8 9">
    <name type="scientific">Aphanomyces astaci</name>
    <name type="common">Crayfish plague agent</name>
    <dbReference type="NCBI Taxonomy" id="112090"/>
    <lineage>
        <taxon>Eukaryota</taxon>
        <taxon>Sar</taxon>
        <taxon>Stramenopiles</taxon>
        <taxon>Oomycota</taxon>
        <taxon>Saprolegniomycetes</taxon>
        <taxon>Saprolegniales</taxon>
        <taxon>Verrucalvaceae</taxon>
        <taxon>Aphanomyces</taxon>
    </lineage>
</organism>
<keyword evidence="3" id="KW-0964">Secreted</keyword>
<gene>
    <name evidence="8" type="ORF">DYB35_008562</name>
</gene>
<feature type="chain" id="PRO_5019310161" description="Methyltransferase type 11 domain-containing protein" evidence="6">
    <location>
        <begin position="20"/>
        <end position="318"/>
    </location>
</feature>
<dbReference type="Pfam" id="PF00964">
    <property type="entry name" value="Elicitin"/>
    <property type="match status" value="1"/>
</dbReference>
<comment type="subcellular location">
    <subcellularLocation>
        <location evidence="1">Secreted</location>
    </subcellularLocation>
</comment>
<evidence type="ECO:0000256" key="2">
    <source>
        <dbReference type="ARBA" id="ARBA00009544"/>
    </source>
</evidence>
<dbReference type="Proteomes" id="UP000285712">
    <property type="component" value="Unassembled WGS sequence"/>
</dbReference>
<dbReference type="PRINTS" id="PR00948">
    <property type="entry name" value="ELICITIN"/>
</dbReference>
<protein>
    <recommendedName>
        <fullName evidence="7">Methyltransferase type 11 domain-containing protein</fullName>
    </recommendedName>
</protein>
<keyword evidence="6" id="KW-0732">Signal</keyword>
<comment type="similarity">
    <text evidence="2">Belongs to the elicitin family.</text>
</comment>
<reference evidence="8 9" key="1">
    <citation type="submission" date="2018-08" db="EMBL/GenBank/DDBJ databases">
        <title>Aphanomyces genome sequencing and annotation.</title>
        <authorList>
            <person name="Minardi D."/>
            <person name="Oidtmann B."/>
            <person name="Van Der Giezen M."/>
            <person name="Studholme D.J."/>
        </authorList>
    </citation>
    <scope>NUCLEOTIDE SEQUENCE [LARGE SCALE GENOMIC DNA]</scope>
    <source>
        <strain evidence="8 9">Sv</strain>
    </source>
</reference>
<dbReference type="GO" id="GO:0008757">
    <property type="term" value="F:S-adenosylmethionine-dependent methyltransferase activity"/>
    <property type="evidence" value="ECO:0007669"/>
    <property type="project" value="InterPro"/>
</dbReference>
<evidence type="ECO:0000256" key="1">
    <source>
        <dbReference type="ARBA" id="ARBA00004613"/>
    </source>
</evidence>
<dbReference type="SUPFAM" id="SSF48647">
    <property type="entry name" value="Fungal elicitin"/>
    <property type="match status" value="1"/>
</dbReference>
<dbReference type="VEuPathDB" id="FungiDB:H257_05880"/>
<dbReference type="GO" id="GO:0005576">
    <property type="term" value="C:extracellular region"/>
    <property type="evidence" value="ECO:0007669"/>
    <property type="project" value="UniProtKB-SubCell"/>
</dbReference>
<dbReference type="InterPro" id="IPR002200">
    <property type="entry name" value="Elicitin"/>
</dbReference>
<sequence length="318" mass="34936">MSIFLQSALLVLLMSVATPQRQNDNMIVDTQPPMLNLLEGNKPCDYPTVALVFLPYLADIQNCTTDSKYPLVPPVSYPTAEQTQALCTQPTCTTALNSLVALDLPNCTVAVPNSAPVSLDFMIRRVVASCQPPTTTTIEPMSVVGIDFSHQFIEVANGIKATGSAEYEALIQGDVKQTRLAKVAADIDRSKVTFTQGDACNLDGAALGSFDLVFASNLLCRLPQPKHFLDTLPSLVRPNGLLALISPYSWLEEYTPKEHWIGGTVLADGTAVDSFAEIQRLLAPHFTLVDRTQYPFLIREHDRKFQYGVSDGTFWRRV</sequence>
<dbReference type="GO" id="GO:0052040">
    <property type="term" value="P:symbiont-mediated perturbation of host programmed cell death"/>
    <property type="evidence" value="ECO:0007669"/>
    <property type="project" value="UniProtKB-KW"/>
</dbReference>
<keyword evidence="5" id="KW-1015">Disulfide bond</keyword>
<dbReference type="SMART" id="SM01187">
    <property type="entry name" value="Elicitin"/>
    <property type="match status" value="1"/>
</dbReference>
<dbReference type="CDD" id="cd02440">
    <property type="entry name" value="AdoMet_MTases"/>
    <property type="match status" value="1"/>
</dbReference>
<dbReference type="PANTHER" id="PTHR45445:SF2">
    <property type="entry name" value="METHYLTRANSFERASE TYPE 11 DOMAIN-CONTAINING PROTEIN"/>
    <property type="match status" value="1"/>
</dbReference>
<dbReference type="Gene3D" id="3.40.50.150">
    <property type="entry name" value="Vaccinia Virus protein VP39"/>
    <property type="match status" value="1"/>
</dbReference>
<evidence type="ECO:0000256" key="3">
    <source>
        <dbReference type="ARBA" id="ARBA00022525"/>
    </source>
</evidence>